<dbReference type="AlphaFoldDB" id="A0ABC8X4K0"/>
<dbReference type="PROSITE" id="PS50089">
    <property type="entry name" value="ZF_RING_2"/>
    <property type="match status" value="1"/>
</dbReference>
<evidence type="ECO:0000256" key="3">
    <source>
        <dbReference type="ARBA" id="ARBA00009119"/>
    </source>
</evidence>
<evidence type="ECO:0000313" key="14">
    <source>
        <dbReference type="EMBL" id="CAL4918114.1"/>
    </source>
</evidence>
<dbReference type="CDD" id="cd16571">
    <property type="entry name" value="RING-HC_SIAHs"/>
    <property type="match status" value="1"/>
</dbReference>
<evidence type="ECO:0000256" key="11">
    <source>
        <dbReference type="SAM" id="MobiDB-lite"/>
    </source>
</evidence>
<organism evidence="14 15">
    <name type="scientific">Urochloa decumbens</name>
    <dbReference type="NCBI Taxonomy" id="240449"/>
    <lineage>
        <taxon>Eukaryota</taxon>
        <taxon>Viridiplantae</taxon>
        <taxon>Streptophyta</taxon>
        <taxon>Embryophyta</taxon>
        <taxon>Tracheophyta</taxon>
        <taxon>Spermatophyta</taxon>
        <taxon>Magnoliopsida</taxon>
        <taxon>Liliopsida</taxon>
        <taxon>Poales</taxon>
        <taxon>Poaceae</taxon>
        <taxon>PACMAD clade</taxon>
        <taxon>Panicoideae</taxon>
        <taxon>Panicodae</taxon>
        <taxon>Paniceae</taxon>
        <taxon>Melinidinae</taxon>
        <taxon>Urochloa</taxon>
    </lineage>
</organism>
<evidence type="ECO:0000256" key="4">
    <source>
        <dbReference type="ARBA" id="ARBA00012483"/>
    </source>
</evidence>
<dbReference type="InterPro" id="IPR013083">
    <property type="entry name" value="Znf_RING/FYVE/PHD"/>
</dbReference>
<dbReference type="InterPro" id="IPR001841">
    <property type="entry name" value="Znf_RING"/>
</dbReference>
<keyword evidence="8" id="KW-0833">Ubl conjugation pathway</keyword>
<keyword evidence="7 10" id="KW-0863">Zinc-finger</keyword>
<keyword evidence="9" id="KW-0862">Zinc</keyword>
<keyword evidence="6" id="KW-0479">Metal-binding</keyword>
<dbReference type="PROSITE" id="PS51081">
    <property type="entry name" value="ZF_SIAH"/>
    <property type="match status" value="1"/>
</dbReference>
<evidence type="ECO:0000313" key="15">
    <source>
        <dbReference type="Proteomes" id="UP001497457"/>
    </source>
</evidence>
<evidence type="ECO:0000259" key="12">
    <source>
        <dbReference type="PROSITE" id="PS50089"/>
    </source>
</evidence>
<evidence type="ECO:0000256" key="2">
    <source>
        <dbReference type="ARBA" id="ARBA00004906"/>
    </source>
</evidence>
<dbReference type="EC" id="2.3.2.27" evidence="4"/>
<dbReference type="InterPro" id="IPR013010">
    <property type="entry name" value="Znf_SIAH"/>
</dbReference>
<dbReference type="Proteomes" id="UP001497457">
    <property type="component" value="Chromosome 13rd"/>
</dbReference>
<dbReference type="PANTHER" id="PTHR10315">
    <property type="entry name" value="E3 UBIQUITIN PROTEIN LIGASE SIAH"/>
    <property type="match status" value="1"/>
</dbReference>
<protein>
    <recommendedName>
        <fullName evidence="4">RING-type E3 ubiquitin transferase</fullName>
        <ecNumber evidence="4">2.3.2.27</ecNumber>
    </recommendedName>
</protein>
<dbReference type="InterPro" id="IPR052088">
    <property type="entry name" value="E3_ubiquitin-ligase_SINA"/>
</dbReference>
<evidence type="ECO:0000256" key="6">
    <source>
        <dbReference type="ARBA" id="ARBA00022723"/>
    </source>
</evidence>
<evidence type="ECO:0000256" key="7">
    <source>
        <dbReference type="ARBA" id="ARBA00022771"/>
    </source>
</evidence>
<dbReference type="Pfam" id="PF21361">
    <property type="entry name" value="Sina_ZnF"/>
    <property type="match status" value="1"/>
</dbReference>
<evidence type="ECO:0000256" key="9">
    <source>
        <dbReference type="ARBA" id="ARBA00022833"/>
    </source>
</evidence>
<gene>
    <name evidence="14" type="ORF">URODEC1_LOCUS18968</name>
</gene>
<sequence>MYRRRRHHFCAAYVSGDGGGAGVSCRFGGISKLAVLQVMEPKGETKVDGVRMAMSALDCPVCYEPLVPPIYQCGIGHLICKTCCGRLKKCPLCTRTAFERCYGMERVVESVEVPCCFANNGCTKKITYFNKKKHEKACRHGPCFCPEPGCGFTGPVVVLANHLATQHKWPSMKFKYFEQFNLSLQPGPLVLYSPDGNIFLMNVAPAESLGHGISLVCIQPEATYSRFGCSVVFSCFPGHHQISNLDSVRSSSLSDGMPKDFFCVVPKARRTNIYLQTTIDNELVYDDKDELEDEDDDDESYKEDEDEDDEEEENDSDDG</sequence>
<accession>A0ABC8X4K0</accession>
<keyword evidence="5" id="KW-0808">Transferase</keyword>
<proteinExistence type="inferred from homology"/>
<dbReference type="GO" id="GO:0008270">
    <property type="term" value="F:zinc ion binding"/>
    <property type="evidence" value="ECO:0007669"/>
    <property type="project" value="UniProtKB-KW"/>
</dbReference>
<evidence type="ECO:0000256" key="10">
    <source>
        <dbReference type="PROSITE-ProRule" id="PRU00455"/>
    </source>
</evidence>
<comment type="pathway">
    <text evidence="2">Protein modification; protein ubiquitination.</text>
</comment>
<dbReference type="Pfam" id="PF21362">
    <property type="entry name" value="Sina_RING"/>
    <property type="match status" value="1"/>
</dbReference>
<feature type="domain" description="RING-type" evidence="12">
    <location>
        <begin position="59"/>
        <end position="94"/>
    </location>
</feature>
<evidence type="ECO:0000256" key="5">
    <source>
        <dbReference type="ARBA" id="ARBA00022679"/>
    </source>
</evidence>
<feature type="domain" description="SIAH-type" evidence="13">
    <location>
        <begin position="110"/>
        <end position="168"/>
    </location>
</feature>
<dbReference type="InterPro" id="IPR049548">
    <property type="entry name" value="Sina-like_RING"/>
</dbReference>
<name>A0ABC8X4K0_9POAL</name>
<evidence type="ECO:0000256" key="1">
    <source>
        <dbReference type="ARBA" id="ARBA00000900"/>
    </source>
</evidence>
<dbReference type="PANTHER" id="PTHR10315:SF83">
    <property type="entry name" value="RING-TYPE E3 UBIQUITIN TRANSFERASE"/>
    <property type="match status" value="1"/>
</dbReference>
<dbReference type="Gene3D" id="3.30.40.10">
    <property type="entry name" value="Zinc/RING finger domain, C3HC4 (zinc finger)"/>
    <property type="match status" value="2"/>
</dbReference>
<dbReference type="GO" id="GO:0061630">
    <property type="term" value="F:ubiquitin protein ligase activity"/>
    <property type="evidence" value="ECO:0007669"/>
    <property type="project" value="UniProtKB-EC"/>
</dbReference>
<dbReference type="SUPFAM" id="SSF49599">
    <property type="entry name" value="TRAF domain-like"/>
    <property type="match status" value="1"/>
</dbReference>
<dbReference type="EMBL" id="OZ075123">
    <property type="protein sequence ID" value="CAL4918114.1"/>
    <property type="molecule type" value="Genomic_DNA"/>
</dbReference>
<reference evidence="14 15" key="2">
    <citation type="submission" date="2024-10" db="EMBL/GenBank/DDBJ databases">
        <authorList>
            <person name="Ryan C."/>
        </authorList>
    </citation>
    <scope>NUCLEOTIDE SEQUENCE [LARGE SCALE GENOMIC DNA]</scope>
</reference>
<reference evidence="15" key="1">
    <citation type="submission" date="2024-06" db="EMBL/GenBank/DDBJ databases">
        <authorList>
            <person name="Ryan C."/>
        </authorList>
    </citation>
    <scope>NUCLEOTIDE SEQUENCE [LARGE SCALE GENOMIC DNA]</scope>
</reference>
<feature type="region of interest" description="Disordered" evidence="11">
    <location>
        <begin position="284"/>
        <end position="319"/>
    </location>
</feature>
<keyword evidence="15" id="KW-1185">Reference proteome</keyword>
<comment type="similarity">
    <text evidence="3">Belongs to the SINA (Seven in absentia) family.</text>
</comment>
<evidence type="ECO:0000256" key="8">
    <source>
        <dbReference type="ARBA" id="ARBA00022786"/>
    </source>
</evidence>
<comment type="catalytic activity">
    <reaction evidence="1">
        <text>S-ubiquitinyl-[E2 ubiquitin-conjugating enzyme]-L-cysteine + [acceptor protein]-L-lysine = [E2 ubiquitin-conjugating enzyme]-L-cysteine + N(6)-ubiquitinyl-[acceptor protein]-L-lysine.</text>
        <dbReference type="EC" id="2.3.2.27"/>
    </reaction>
</comment>
<evidence type="ECO:0000259" key="13">
    <source>
        <dbReference type="PROSITE" id="PS51081"/>
    </source>
</evidence>